<dbReference type="Pfam" id="PF03797">
    <property type="entry name" value="Autotransporter"/>
    <property type="match status" value="1"/>
</dbReference>
<evidence type="ECO:0000313" key="2">
    <source>
        <dbReference type="EMBL" id="MFD2259215.1"/>
    </source>
</evidence>
<dbReference type="Pfam" id="PF18883">
    <property type="entry name" value="AC_1"/>
    <property type="match status" value="1"/>
</dbReference>
<dbReference type="RefSeq" id="WP_345097893.1">
    <property type="nucleotide sequence ID" value="NZ_BAABGS010000010.1"/>
</dbReference>
<dbReference type="Gene3D" id="2.160.20.20">
    <property type="match status" value="1"/>
</dbReference>
<dbReference type="InterPro" id="IPR036709">
    <property type="entry name" value="Autotransporte_beta_dom_sf"/>
</dbReference>
<dbReference type="PROSITE" id="PS51208">
    <property type="entry name" value="AUTOTRANSPORTER"/>
    <property type="match status" value="1"/>
</dbReference>
<evidence type="ECO:0000313" key="3">
    <source>
        <dbReference type="Proteomes" id="UP001597373"/>
    </source>
</evidence>
<name>A0ABW5DF99_9HYPH</name>
<dbReference type="InterPro" id="IPR006315">
    <property type="entry name" value="OM_autotransptr_brl_dom"/>
</dbReference>
<reference evidence="3" key="1">
    <citation type="journal article" date="2019" name="Int. J. Syst. Evol. Microbiol.">
        <title>The Global Catalogue of Microorganisms (GCM) 10K type strain sequencing project: providing services to taxonomists for standard genome sequencing and annotation.</title>
        <authorList>
            <consortium name="The Broad Institute Genomics Platform"/>
            <consortium name="The Broad Institute Genome Sequencing Center for Infectious Disease"/>
            <person name="Wu L."/>
            <person name="Ma J."/>
        </authorList>
    </citation>
    <scope>NUCLEOTIDE SEQUENCE [LARGE SCALE GENOMIC DNA]</scope>
    <source>
        <strain evidence="3">KCTC 23707</strain>
    </source>
</reference>
<proteinExistence type="predicted"/>
<accession>A0ABW5DF99</accession>
<dbReference type="Gene3D" id="2.40.128.130">
    <property type="entry name" value="Autotransporter beta-domain"/>
    <property type="match status" value="1"/>
</dbReference>
<dbReference type="InterPro" id="IPR011050">
    <property type="entry name" value="Pectin_lyase_fold/virulence"/>
</dbReference>
<dbReference type="SMART" id="SM00869">
    <property type="entry name" value="Autotransporter"/>
    <property type="match status" value="1"/>
</dbReference>
<dbReference type="Proteomes" id="UP001597373">
    <property type="component" value="Unassembled WGS sequence"/>
</dbReference>
<feature type="domain" description="Autotransporter" evidence="1">
    <location>
        <begin position="650"/>
        <end position="942"/>
    </location>
</feature>
<dbReference type="SUPFAM" id="SSF51126">
    <property type="entry name" value="Pectin lyase-like"/>
    <property type="match status" value="1"/>
</dbReference>
<comment type="caution">
    <text evidence="2">The sequence shown here is derived from an EMBL/GenBank/DDBJ whole genome shotgun (WGS) entry which is preliminary data.</text>
</comment>
<dbReference type="InterPro" id="IPR012332">
    <property type="entry name" value="Autotransporter_pectin_lyase_C"/>
</dbReference>
<dbReference type="EMBL" id="JBHUIR010000019">
    <property type="protein sequence ID" value="MFD2259215.1"/>
    <property type="molecule type" value="Genomic_DNA"/>
</dbReference>
<organism evidence="2 3">
    <name type="scientific">Chelativorans composti</name>
    <dbReference type="NCBI Taxonomy" id="768533"/>
    <lineage>
        <taxon>Bacteria</taxon>
        <taxon>Pseudomonadati</taxon>
        <taxon>Pseudomonadota</taxon>
        <taxon>Alphaproteobacteria</taxon>
        <taxon>Hyphomicrobiales</taxon>
        <taxon>Phyllobacteriaceae</taxon>
        <taxon>Chelativorans</taxon>
    </lineage>
</organism>
<dbReference type="InterPro" id="IPR043990">
    <property type="entry name" value="AC_1"/>
</dbReference>
<evidence type="ECO:0000259" key="1">
    <source>
        <dbReference type="PROSITE" id="PS51208"/>
    </source>
</evidence>
<dbReference type="SUPFAM" id="SSF103515">
    <property type="entry name" value="Autotransporter"/>
    <property type="match status" value="1"/>
</dbReference>
<dbReference type="NCBIfam" id="TIGR01414">
    <property type="entry name" value="autotrans_barl"/>
    <property type="match status" value="1"/>
</dbReference>
<gene>
    <name evidence="2" type="ORF">ACFSMZ_05490</name>
</gene>
<dbReference type="InterPro" id="IPR005546">
    <property type="entry name" value="Autotransporte_beta"/>
</dbReference>
<protein>
    <submittedName>
        <fullName evidence="2">Autotransporter outer membrane beta-barrel domain-containing protein</fullName>
    </submittedName>
</protein>
<keyword evidence="3" id="KW-1185">Reference proteome</keyword>
<sequence>MTTSGEIDVTTDGGSGVIVWGLTRPGASQPSTADVKVVQTSTGSISVDGNGASGVYALNDGTGHAEIEIDGSVTVRGTGVSGLLSVVNDPDSQARSTAAISSTGRIHAEGSAAYAVHAVTIGKGEVGVVSAGQVTADGDGARGVNITATNVDHDDPAYAVVQRGIVRASGERARGIVVESAGSGQLSAAVASGVEVEAVGTDSIGVQVTGLTSGGLSRRARVAAQIDGGVASDGAYGVGVAITTDDDTASLMVSSSGRVFGGWQSDAASRSGAHGFSAAGVALNSNVSASLRNEGRIGAGSDRAVVDSGRHTGGVGNLTLENRGVITGFMEFASGGQNYVLNRTGGDFAFRHFADTDGDGARDTKRVAVSDFGSAASRFDNQAGASVRLSSAEGARTVDTTGFYLPTTGVDNRALPADVYDMTRDGIVQGQLLNLGEFNHAGLMDLRGAEIGNTLLITGAGALVLGPGNGMFVSDGGTLWLRAGARSAGAADPADRYADMLIVDATRLGANGATRIQVDYDPEDMGQLTSGNGIELVEVRDKSASAPGVFALGNRVASGAYEYALHHGGVGEDAGDGNWYLRSFLRVDPDTRAQPAVEVPHYRKEVPVFMAVPALAHRLGLDVIGTYHDRAGEDHVVLSAKGAGRDYSWQEDNDRRAWGRVFGSSGKVGGGGDSGLSRFQWFEDNGPRYGFDLGGIQIGQDLYSRLDDDGTHDVAGVYFAASRATARVDAVLGGSAGEVSMNGYTLGAYWTHVSETGSYIDAVAQVTRYDAARAWSVEGEEIAPDGWGATASLEMGYSFELSESWNIEPQAQLIYQTVTLGNTHDQYGSVRYANSDAWHGRLGARLVKNWEGADGQEYAFWGRANVWHDFGAHAQTTFSSVNGRNAVDLRTGLGSTRAQLGLGFNAQVREELSTFIAVDYEQSLSDRRSRSVSGHIGLQYVW</sequence>